<sequence length="273" mass="30090">MKKNKKKLIGFLVGIALVVAIPIVAFRYKVVQNGYVGIKYSIVGGTKEKPITQGGHFVGFGTKVIQYPVRNTSIKSSGISAVSKDGKRLNVTVRYLYKIQESKAVDIFREFGTSDIKSIEDGWLYSQLSSAIKNVYAKYDVLQSIAEKAGDIQNEVQEQFHQKAIEKGFDVSDVVLSAPDLDEETQNTIDSIIKAGQENEKAKKDAETAKTKADADYYVKVKEAQAEADANAKLTQSISDQLIRYTEAQARMKHGWVTVQGNDGGVIVDEKGK</sequence>
<dbReference type="GO" id="GO:0008233">
    <property type="term" value="F:peptidase activity"/>
    <property type="evidence" value="ECO:0007669"/>
    <property type="project" value="UniProtKB-KW"/>
</dbReference>
<dbReference type="PANTHER" id="PTHR23222">
    <property type="entry name" value="PROHIBITIN"/>
    <property type="match status" value="1"/>
</dbReference>
<dbReference type="STRING" id="263852.SAMN02745116_02475"/>
<reference evidence="2 3" key="1">
    <citation type="submission" date="2017-02" db="EMBL/GenBank/DDBJ databases">
        <authorList>
            <person name="Peterson S.W."/>
        </authorList>
    </citation>
    <scope>NUCLEOTIDE SEQUENCE [LARGE SCALE GENOMIC DNA]</scope>
    <source>
        <strain evidence="2 3">ATCC BAA-1030</strain>
    </source>
</reference>
<dbReference type="PANTHER" id="PTHR23222:SF0">
    <property type="entry name" value="PROHIBITIN 1"/>
    <property type="match status" value="1"/>
</dbReference>
<evidence type="ECO:0000259" key="1">
    <source>
        <dbReference type="Pfam" id="PF01145"/>
    </source>
</evidence>
<dbReference type="InterPro" id="IPR000163">
    <property type="entry name" value="Prohibitin"/>
</dbReference>
<gene>
    <name evidence="2" type="ORF">SAMN02745116_02475</name>
</gene>
<evidence type="ECO:0000313" key="2">
    <source>
        <dbReference type="EMBL" id="SKA12025.1"/>
    </source>
</evidence>
<dbReference type="InterPro" id="IPR036013">
    <property type="entry name" value="Band_7/SPFH_dom_sf"/>
</dbReference>
<dbReference type="GO" id="GO:0016020">
    <property type="term" value="C:membrane"/>
    <property type="evidence" value="ECO:0007669"/>
    <property type="project" value="InterPro"/>
</dbReference>
<dbReference type="EMBL" id="FUXI01000041">
    <property type="protein sequence ID" value="SKA12025.1"/>
    <property type="molecule type" value="Genomic_DNA"/>
</dbReference>
<dbReference type="Pfam" id="PF01145">
    <property type="entry name" value="Band_7"/>
    <property type="match status" value="1"/>
</dbReference>
<protein>
    <submittedName>
        <fullName evidence="2">Regulator of protease activity HflC, stomatin/prohibitin superfamily</fullName>
    </submittedName>
</protein>
<keyword evidence="2" id="KW-0645">Protease</keyword>
<feature type="domain" description="Band 7" evidence="1">
    <location>
        <begin position="29"/>
        <end position="208"/>
    </location>
</feature>
<dbReference type="OrthoDB" id="9812991at2"/>
<dbReference type="SUPFAM" id="SSF117892">
    <property type="entry name" value="Band 7/SPFH domain"/>
    <property type="match status" value="1"/>
</dbReference>
<proteinExistence type="predicted"/>
<dbReference type="RefSeq" id="WP_078808362.1">
    <property type="nucleotide sequence ID" value="NZ_FUXI01000041.1"/>
</dbReference>
<dbReference type="InterPro" id="IPR001107">
    <property type="entry name" value="Band_7"/>
</dbReference>
<dbReference type="Gene3D" id="3.30.479.30">
    <property type="entry name" value="Band 7 domain"/>
    <property type="match status" value="1"/>
</dbReference>
<dbReference type="CDD" id="cd03401">
    <property type="entry name" value="SPFH_prohibitin"/>
    <property type="match status" value="1"/>
</dbReference>
<evidence type="ECO:0000313" key="3">
    <source>
        <dbReference type="Proteomes" id="UP000190328"/>
    </source>
</evidence>
<organism evidence="2 3">
    <name type="scientific">Pilibacter termitis</name>
    <dbReference type="NCBI Taxonomy" id="263852"/>
    <lineage>
        <taxon>Bacteria</taxon>
        <taxon>Bacillati</taxon>
        <taxon>Bacillota</taxon>
        <taxon>Bacilli</taxon>
        <taxon>Lactobacillales</taxon>
        <taxon>Enterococcaceae</taxon>
        <taxon>Pilibacter</taxon>
    </lineage>
</organism>
<accession>A0A1T4R7W8</accession>
<dbReference type="GO" id="GO:0006508">
    <property type="term" value="P:proteolysis"/>
    <property type="evidence" value="ECO:0007669"/>
    <property type="project" value="UniProtKB-KW"/>
</dbReference>
<dbReference type="Proteomes" id="UP000190328">
    <property type="component" value="Unassembled WGS sequence"/>
</dbReference>
<dbReference type="AlphaFoldDB" id="A0A1T4R7W8"/>
<keyword evidence="3" id="KW-1185">Reference proteome</keyword>
<name>A0A1T4R7W8_9ENTE</name>
<keyword evidence="2" id="KW-0378">Hydrolase</keyword>